<dbReference type="InterPro" id="IPR011010">
    <property type="entry name" value="DNA_brk_join_enz"/>
</dbReference>
<dbReference type="SUPFAM" id="SSF56349">
    <property type="entry name" value="DNA breaking-rejoining enzymes"/>
    <property type="match status" value="1"/>
</dbReference>
<dbReference type="RefSeq" id="WP_387898889.1">
    <property type="nucleotide sequence ID" value="NZ_JBIBEG010000001.1"/>
</dbReference>
<dbReference type="EMBL" id="JBIBEG010000001">
    <property type="protein sequence ID" value="MFF5895277.1"/>
    <property type="molecule type" value="Genomic_DNA"/>
</dbReference>
<evidence type="ECO:0000313" key="2">
    <source>
        <dbReference type="Proteomes" id="UP001602322"/>
    </source>
</evidence>
<organism evidence="1 2">
    <name type="scientific">Streptomyces argenteolus</name>
    <dbReference type="NCBI Taxonomy" id="67274"/>
    <lineage>
        <taxon>Bacteria</taxon>
        <taxon>Bacillati</taxon>
        <taxon>Actinomycetota</taxon>
        <taxon>Actinomycetes</taxon>
        <taxon>Kitasatosporales</taxon>
        <taxon>Streptomycetaceae</taxon>
        <taxon>Streptomyces</taxon>
    </lineage>
</organism>
<proteinExistence type="predicted"/>
<evidence type="ECO:0000313" key="1">
    <source>
        <dbReference type="EMBL" id="MFF5895277.1"/>
    </source>
</evidence>
<sequence>MVESVTQVIAMKGYVRRPDIQAEPKSARLACPPSGPIEQSTADVTVSARHKRACLSDVPGLAVEERYFTTPVNPLTPVKWVAPKSGEELDPKSVANPRQVRALLKGVREQGTLGAHPEAFFEGLYYAAMRPAEATALRRAQCHLPETGWGVLTPRHGSVRAGKG</sequence>
<name>A0ABW6X2L2_9ACTN</name>
<dbReference type="Proteomes" id="UP001602322">
    <property type="component" value="Unassembled WGS sequence"/>
</dbReference>
<keyword evidence="2" id="KW-1185">Reference proteome</keyword>
<reference evidence="1 2" key="1">
    <citation type="submission" date="2024-10" db="EMBL/GenBank/DDBJ databases">
        <title>The Natural Products Discovery Center: Release of the First 8490 Sequenced Strains for Exploring Actinobacteria Biosynthetic Diversity.</title>
        <authorList>
            <person name="Kalkreuter E."/>
            <person name="Kautsar S.A."/>
            <person name="Yang D."/>
            <person name="Bader C.D."/>
            <person name="Teijaro C.N."/>
            <person name="Fluegel L."/>
            <person name="Davis C.M."/>
            <person name="Simpson J.R."/>
            <person name="Lauterbach L."/>
            <person name="Steele A.D."/>
            <person name="Gui C."/>
            <person name="Meng S."/>
            <person name="Li G."/>
            <person name="Viehrig K."/>
            <person name="Ye F."/>
            <person name="Su P."/>
            <person name="Kiefer A.F."/>
            <person name="Nichols A."/>
            <person name="Cepeda A.J."/>
            <person name="Yan W."/>
            <person name="Fan B."/>
            <person name="Jiang Y."/>
            <person name="Adhikari A."/>
            <person name="Zheng C.-J."/>
            <person name="Schuster L."/>
            <person name="Cowan T.M."/>
            <person name="Smanski M.J."/>
            <person name="Chevrette M.G."/>
            <person name="De Carvalho L.P.S."/>
            <person name="Shen B."/>
        </authorList>
    </citation>
    <scope>NUCLEOTIDE SEQUENCE [LARGE SCALE GENOMIC DNA]</scope>
    <source>
        <strain evidence="1 2">NPDC012540</strain>
    </source>
</reference>
<gene>
    <name evidence="1" type="ORF">ACFY8O_05040</name>
</gene>
<comment type="caution">
    <text evidence="1">The sequence shown here is derived from an EMBL/GenBank/DDBJ whole genome shotgun (WGS) entry which is preliminary data.</text>
</comment>
<accession>A0ABW6X2L2</accession>
<protein>
    <submittedName>
        <fullName evidence="1">Uncharacterized protein</fullName>
    </submittedName>
</protein>